<evidence type="ECO:0000313" key="1">
    <source>
        <dbReference type="EMBL" id="WTW68415.1"/>
    </source>
</evidence>
<evidence type="ECO:0008006" key="2">
    <source>
        <dbReference type="Google" id="ProtNLM"/>
    </source>
</evidence>
<accession>A0AAU2VM22</accession>
<gene>
    <name evidence="1" type="ORF">OG398_09155</name>
</gene>
<organism evidence="1">
    <name type="scientific">Streptomyces sp. NBC_00008</name>
    <dbReference type="NCBI Taxonomy" id="2903610"/>
    <lineage>
        <taxon>Bacteria</taxon>
        <taxon>Bacillati</taxon>
        <taxon>Actinomycetota</taxon>
        <taxon>Actinomycetes</taxon>
        <taxon>Kitasatosporales</taxon>
        <taxon>Streptomycetaceae</taxon>
        <taxon>Streptomyces</taxon>
    </lineage>
</organism>
<dbReference type="EMBL" id="CP108313">
    <property type="protein sequence ID" value="WTW68415.1"/>
    <property type="molecule type" value="Genomic_DNA"/>
</dbReference>
<protein>
    <recommendedName>
        <fullName evidence="2">WXG100 family type VII secretion target</fullName>
    </recommendedName>
</protein>
<dbReference type="AlphaFoldDB" id="A0AAU2VM22"/>
<name>A0AAU2VM22_9ACTN</name>
<proteinExistence type="predicted"/>
<sequence length="99" mass="10458">MDDNLNVSVTDLYASAGAATTLVSDLQSPLRKAIDDIAAAGSAFRAWDEKGRIEAVSTGWGDALATLKDHLAEHANGLRLLADGHSVTEADVRDCFSGW</sequence>
<reference evidence="1" key="1">
    <citation type="submission" date="2022-10" db="EMBL/GenBank/DDBJ databases">
        <title>The complete genomes of actinobacterial strains from the NBC collection.</title>
        <authorList>
            <person name="Joergensen T.S."/>
            <person name="Alvarez Arevalo M."/>
            <person name="Sterndorff E.B."/>
            <person name="Faurdal D."/>
            <person name="Vuksanovic O."/>
            <person name="Mourched A.-S."/>
            <person name="Charusanti P."/>
            <person name="Shaw S."/>
            <person name="Blin K."/>
            <person name="Weber T."/>
        </authorList>
    </citation>
    <scope>NUCLEOTIDE SEQUENCE</scope>
    <source>
        <strain evidence="1">NBC_00008</strain>
    </source>
</reference>